<dbReference type="Pfam" id="PF13936">
    <property type="entry name" value="HTH_38"/>
    <property type="match status" value="1"/>
</dbReference>
<dbReference type="EMBL" id="JBBKZT010000102">
    <property type="protein sequence ID" value="MEJ8852908.1"/>
    <property type="molecule type" value="Genomic_DNA"/>
</dbReference>
<dbReference type="InterPro" id="IPR001584">
    <property type="entry name" value="Integrase_cat-core"/>
</dbReference>
<accession>A0ABU8X1M0</accession>
<sequence>MGRPKGWTTERTGRAPMRSPGRPQINQRQTRQSFWECISAGLSSEDAAQACGVSGPLGPRWFREAGGMPPITLEPPSGRYLSFSEREDIALLRAQEYGVREIARQLGRSPSTISRELVRNAATRGGTLQYRATVAQWKAERAAQRPKVTKLAKNKQLQAYVQERLAGAMRDAHGKRIPGPSVPWKGRRHGRRADRRWGTSWSPEQISRRLQLDFPDDASMRVSHEAIYQALYIQGRGALKRELCACLRTGRALRVPRARTQQRGKQFITSELLISQRPPEVADRAVPGHWEGDLIIGLNSSAIGTLVERTTRFTMLLHLPPMAGHVPGAHIKNGPAMTGHGAEAVRDAIAAKIATLPQQLGKSLTWDQGAEMAQHAQLRIETGMTIYFCDPRSPWQRGTNENTNGLLRQYFPKGTDMSRYRERELDAVADTLNGRPRKTLGWRTPAEALNALLSDAQATRVATTP</sequence>
<dbReference type="PROSITE" id="PS01043">
    <property type="entry name" value="TRANSPOSASE_IS30"/>
    <property type="match status" value="1"/>
</dbReference>
<dbReference type="InterPro" id="IPR036397">
    <property type="entry name" value="RNaseH_sf"/>
</dbReference>
<proteinExistence type="inferred from homology"/>
<dbReference type="PANTHER" id="PTHR10948:SF23">
    <property type="entry name" value="TRANSPOSASE INSI FOR INSERTION SEQUENCE ELEMENT IS30A-RELATED"/>
    <property type="match status" value="1"/>
</dbReference>
<evidence type="ECO:0000256" key="4">
    <source>
        <dbReference type="ARBA" id="ARBA00023125"/>
    </source>
</evidence>
<keyword evidence="5" id="KW-0233">DNA recombination</keyword>
<feature type="compositionally biased region" description="Basic residues" evidence="6">
    <location>
        <begin position="185"/>
        <end position="194"/>
    </location>
</feature>
<keyword evidence="9" id="KW-1185">Reference proteome</keyword>
<feature type="region of interest" description="Disordered" evidence="6">
    <location>
        <begin position="172"/>
        <end position="199"/>
    </location>
</feature>
<evidence type="ECO:0000313" key="8">
    <source>
        <dbReference type="EMBL" id="MEJ8852908.1"/>
    </source>
</evidence>
<dbReference type="PANTHER" id="PTHR10948">
    <property type="entry name" value="TRANSPOSASE"/>
    <property type="match status" value="1"/>
</dbReference>
<feature type="domain" description="Integrase catalytic" evidence="7">
    <location>
        <begin position="274"/>
        <end position="453"/>
    </location>
</feature>
<gene>
    <name evidence="8" type="ORF">WKW82_40485</name>
</gene>
<dbReference type="Gene3D" id="3.30.420.10">
    <property type="entry name" value="Ribonuclease H-like superfamily/Ribonuclease H"/>
    <property type="match status" value="1"/>
</dbReference>
<comment type="caution">
    <text evidence="8">The sequence shown here is derived from an EMBL/GenBank/DDBJ whole genome shotgun (WGS) entry which is preliminary data.</text>
</comment>
<dbReference type="SUPFAM" id="SSF53098">
    <property type="entry name" value="Ribonuclease H-like"/>
    <property type="match status" value="1"/>
</dbReference>
<evidence type="ECO:0000256" key="6">
    <source>
        <dbReference type="SAM" id="MobiDB-lite"/>
    </source>
</evidence>
<dbReference type="InterPro" id="IPR001598">
    <property type="entry name" value="Transposase_IS30_CS"/>
</dbReference>
<dbReference type="NCBIfam" id="NF033563">
    <property type="entry name" value="transpos_IS30"/>
    <property type="match status" value="2"/>
</dbReference>
<evidence type="ECO:0000259" key="7">
    <source>
        <dbReference type="PROSITE" id="PS50994"/>
    </source>
</evidence>
<protein>
    <submittedName>
        <fullName evidence="8">IS30 family transposase</fullName>
    </submittedName>
</protein>
<dbReference type="RefSeq" id="WP_340348843.1">
    <property type="nucleotide sequence ID" value="NZ_JBBKZT010000102.1"/>
</dbReference>
<evidence type="ECO:0000256" key="1">
    <source>
        <dbReference type="ARBA" id="ARBA00002190"/>
    </source>
</evidence>
<keyword evidence="3" id="KW-0815">Transposition</keyword>
<feature type="region of interest" description="Disordered" evidence="6">
    <location>
        <begin position="1"/>
        <end position="30"/>
    </location>
</feature>
<organism evidence="8 9">
    <name type="scientific">Variovorax rhizosphaerae</name>
    <dbReference type="NCBI Taxonomy" id="1836200"/>
    <lineage>
        <taxon>Bacteria</taxon>
        <taxon>Pseudomonadati</taxon>
        <taxon>Pseudomonadota</taxon>
        <taxon>Betaproteobacteria</taxon>
        <taxon>Burkholderiales</taxon>
        <taxon>Comamonadaceae</taxon>
        <taxon>Variovorax</taxon>
    </lineage>
</organism>
<evidence type="ECO:0000313" key="9">
    <source>
        <dbReference type="Proteomes" id="UP001385892"/>
    </source>
</evidence>
<dbReference type="PROSITE" id="PS50994">
    <property type="entry name" value="INTEGRASE"/>
    <property type="match status" value="1"/>
</dbReference>
<dbReference type="InterPro" id="IPR053392">
    <property type="entry name" value="Transposase_IS30-like"/>
</dbReference>
<comment type="similarity">
    <text evidence="2">Belongs to the transposase IS30 family.</text>
</comment>
<dbReference type="InterPro" id="IPR012337">
    <property type="entry name" value="RNaseH-like_sf"/>
</dbReference>
<dbReference type="InterPro" id="IPR025246">
    <property type="entry name" value="IS30-like_HTH"/>
</dbReference>
<name>A0ABU8X1M0_9BURK</name>
<evidence type="ECO:0000256" key="2">
    <source>
        <dbReference type="ARBA" id="ARBA00006363"/>
    </source>
</evidence>
<reference evidence="8 9" key="1">
    <citation type="submission" date="2024-03" db="EMBL/GenBank/DDBJ databases">
        <title>Novel species of the genus Variovorax.</title>
        <authorList>
            <person name="Liu Q."/>
            <person name="Xin Y.-H."/>
        </authorList>
    </citation>
    <scope>NUCLEOTIDE SEQUENCE [LARGE SCALE GENOMIC DNA]</scope>
    <source>
        <strain evidence="8 9">KACC 18900</strain>
    </source>
</reference>
<dbReference type="Gene3D" id="1.10.10.60">
    <property type="entry name" value="Homeodomain-like"/>
    <property type="match status" value="1"/>
</dbReference>
<comment type="function">
    <text evidence="1">Required for the transposition of the insertion element.</text>
</comment>
<evidence type="ECO:0000256" key="3">
    <source>
        <dbReference type="ARBA" id="ARBA00022578"/>
    </source>
</evidence>
<dbReference type="Proteomes" id="UP001385892">
    <property type="component" value="Unassembled WGS sequence"/>
</dbReference>
<keyword evidence="4" id="KW-0238">DNA-binding</keyword>
<dbReference type="InterPro" id="IPR051917">
    <property type="entry name" value="Transposase-Integrase"/>
</dbReference>
<evidence type="ECO:0000256" key="5">
    <source>
        <dbReference type="ARBA" id="ARBA00023172"/>
    </source>
</evidence>